<protein>
    <recommendedName>
        <fullName evidence="4">Rho-GAP domain-containing protein</fullName>
    </recommendedName>
</protein>
<reference evidence="2" key="1">
    <citation type="submission" date="2019-05" db="EMBL/GenBank/DDBJ databases">
        <title>Annotation for the trematode Paragonimus heterotremus.</title>
        <authorList>
            <person name="Choi Y.-J."/>
        </authorList>
    </citation>
    <scope>NUCLEOTIDE SEQUENCE</scope>
    <source>
        <strain evidence="2">LC</strain>
    </source>
</reference>
<keyword evidence="3" id="KW-1185">Reference proteome</keyword>
<name>A0A8J4T682_9TREM</name>
<evidence type="ECO:0000313" key="2">
    <source>
        <dbReference type="EMBL" id="KAF5399733.1"/>
    </source>
</evidence>
<dbReference type="Proteomes" id="UP000748531">
    <property type="component" value="Unassembled WGS sequence"/>
</dbReference>
<evidence type="ECO:0000313" key="3">
    <source>
        <dbReference type="Proteomes" id="UP000748531"/>
    </source>
</evidence>
<dbReference type="EMBL" id="LUCH01003780">
    <property type="protein sequence ID" value="KAF5399733.1"/>
    <property type="molecule type" value="Genomic_DNA"/>
</dbReference>
<feature type="compositionally biased region" description="Polar residues" evidence="1">
    <location>
        <begin position="554"/>
        <end position="569"/>
    </location>
</feature>
<accession>A0A8J4T682</accession>
<gene>
    <name evidence="2" type="ORF">PHET_06829</name>
</gene>
<feature type="region of interest" description="Disordered" evidence="1">
    <location>
        <begin position="544"/>
        <end position="569"/>
    </location>
</feature>
<dbReference type="AlphaFoldDB" id="A0A8J4T682"/>
<sequence length="569" mass="65623">MTGRNKLEAYKDPEEIRKYMEQIGFIVHKLSSHEQESQIYFTNSAPSIARLQRKPKKQNEVSAVPSCLLLDAKPAKPTILDPLPRVNKPLLKRDMKRFVVYLTAGGMLEHRQRREQEDYDENEPTISFGKCRPPKRRLHIFRQRLQLVDFQPLLPPFVPDVVRMLANSIELHCYKNNWQAVLEPLQEYQEEGRYALVQLIRQQYNMKSLEKLLREMPHAVQIVALRLFLDELGTKPLNFRKRHLEQLSNSPLFDFFLRPNPGLREVVKHAALSSSCVHVDTLAFMMIHLIHAWENASNPVSGKTKLALLYGQLLFTFAERPYVYGLDTEEGKTLESSLFEVLLETCDCHFWNHLTSLKMQAAFDPTEQGLTLPVQADMVRIVETKPSSPQVSVKTLDDEEKIHSCELDRIISFYSFCRPTVESMETMDTPKDIQSLTSMETGKVINNYPKTVRERQAMSFISQPVPHVLALAQLNAIIDRSAVARGVARRLKPITKDLARVCRSTADLLRDIRRYRHDYVLQRKTPFQIASKQPGSNFELAQQARSTKRHKTLSGLSFNQQYGQRSKGN</sequence>
<comment type="caution">
    <text evidence="2">The sequence shown here is derived from an EMBL/GenBank/DDBJ whole genome shotgun (WGS) entry which is preliminary data.</text>
</comment>
<evidence type="ECO:0000256" key="1">
    <source>
        <dbReference type="SAM" id="MobiDB-lite"/>
    </source>
</evidence>
<evidence type="ECO:0008006" key="4">
    <source>
        <dbReference type="Google" id="ProtNLM"/>
    </source>
</evidence>
<proteinExistence type="predicted"/>
<organism evidence="2 3">
    <name type="scientific">Paragonimus heterotremus</name>
    <dbReference type="NCBI Taxonomy" id="100268"/>
    <lineage>
        <taxon>Eukaryota</taxon>
        <taxon>Metazoa</taxon>
        <taxon>Spiralia</taxon>
        <taxon>Lophotrochozoa</taxon>
        <taxon>Platyhelminthes</taxon>
        <taxon>Trematoda</taxon>
        <taxon>Digenea</taxon>
        <taxon>Plagiorchiida</taxon>
        <taxon>Troglotremata</taxon>
        <taxon>Troglotrematidae</taxon>
        <taxon>Paragonimus</taxon>
    </lineage>
</organism>
<dbReference type="OrthoDB" id="6247869at2759"/>